<dbReference type="InterPro" id="IPR052414">
    <property type="entry name" value="U3_snoRNA-assoc_WDR"/>
</dbReference>
<dbReference type="Proteomes" id="UP001153712">
    <property type="component" value="Chromosome 11"/>
</dbReference>
<dbReference type="GO" id="GO:0000462">
    <property type="term" value="P:maturation of SSU-rRNA from tricistronic rRNA transcript (SSU-rRNA, 5.8S rRNA, LSU-rRNA)"/>
    <property type="evidence" value="ECO:0007669"/>
    <property type="project" value="TreeGrafter"/>
</dbReference>
<protein>
    <submittedName>
        <fullName evidence="5">Uncharacterized protein</fullName>
    </submittedName>
</protein>
<comment type="subcellular location">
    <subcellularLocation>
        <location evidence="1">Nucleus</location>
    </subcellularLocation>
</comment>
<dbReference type="PANTHER" id="PTHR44267:SF1">
    <property type="entry name" value="WD REPEAT-CONTAINING PROTEIN 43"/>
    <property type="match status" value="1"/>
</dbReference>
<keyword evidence="6" id="KW-1185">Reference proteome</keyword>
<name>A0A9N9TKL4_PHYSR</name>
<dbReference type="PROSITE" id="PS50082">
    <property type="entry name" value="WD_REPEATS_2"/>
    <property type="match status" value="1"/>
</dbReference>
<dbReference type="AlphaFoldDB" id="A0A9N9TKL4"/>
<reference evidence="5" key="1">
    <citation type="submission" date="2022-01" db="EMBL/GenBank/DDBJ databases">
        <authorList>
            <person name="King R."/>
        </authorList>
    </citation>
    <scope>NUCLEOTIDE SEQUENCE</scope>
</reference>
<gene>
    <name evidence="5" type="ORF">PHYEVI_LOCUS2095</name>
</gene>
<dbReference type="PANTHER" id="PTHR44267">
    <property type="entry name" value="WD REPEAT-CONTAINING PROTEIN 43"/>
    <property type="match status" value="1"/>
</dbReference>
<proteinExistence type="predicted"/>
<feature type="region of interest" description="Disordered" evidence="4">
    <location>
        <begin position="59"/>
        <end position="79"/>
    </location>
</feature>
<evidence type="ECO:0000256" key="3">
    <source>
        <dbReference type="PROSITE-ProRule" id="PRU00221"/>
    </source>
</evidence>
<evidence type="ECO:0000313" key="5">
    <source>
        <dbReference type="EMBL" id="CAG9855649.1"/>
    </source>
</evidence>
<accession>A0A9N9TKL4</accession>
<keyword evidence="3" id="KW-0853">WD repeat</keyword>
<evidence type="ECO:0000256" key="4">
    <source>
        <dbReference type="SAM" id="MobiDB-lite"/>
    </source>
</evidence>
<keyword evidence="2" id="KW-0539">Nucleus</keyword>
<evidence type="ECO:0000256" key="2">
    <source>
        <dbReference type="ARBA" id="ARBA00023242"/>
    </source>
</evidence>
<evidence type="ECO:0000256" key="1">
    <source>
        <dbReference type="ARBA" id="ARBA00004123"/>
    </source>
</evidence>
<evidence type="ECO:0000313" key="6">
    <source>
        <dbReference type="Proteomes" id="UP001153712"/>
    </source>
</evidence>
<dbReference type="InterPro" id="IPR036322">
    <property type="entry name" value="WD40_repeat_dom_sf"/>
</dbReference>
<dbReference type="Gene3D" id="2.130.10.10">
    <property type="entry name" value="YVTN repeat-like/Quinoprotein amine dehydrogenase"/>
    <property type="match status" value="1"/>
</dbReference>
<dbReference type="SUPFAM" id="SSF50978">
    <property type="entry name" value="WD40 repeat-like"/>
    <property type="match status" value="1"/>
</dbReference>
<organism evidence="5 6">
    <name type="scientific">Phyllotreta striolata</name>
    <name type="common">Striped flea beetle</name>
    <name type="synonym">Crioceris striolata</name>
    <dbReference type="NCBI Taxonomy" id="444603"/>
    <lineage>
        <taxon>Eukaryota</taxon>
        <taxon>Metazoa</taxon>
        <taxon>Ecdysozoa</taxon>
        <taxon>Arthropoda</taxon>
        <taxon>Hexapoda</taxon>
        <taxon>Insecta</taxon>
        <taxon>Pterygota</taxon>
        <taxon>Neoptera</taxon>
        <taxon>Endopterygota</taxon>
        <taxon>Coleoptera</taxon>
        <taxon>Polyphaga</taxon>
        <taxon>Cucujiformia</taxon>
        <taxon>Chrysomeloidea</taxon>
        <taxon>Chrysomelidae</taxon>
        <taxon>Galerucinae</taxon>
        <taxon>Alticini</taxon>
        <taxon>Phyllotreta</taxon>
    </lineage>
</organism>
<dbReference type="OrthoDB" id="30195at2759"/>
<sequence length="125" mass="13766">MSYQFSENGKYFAGIAADGKLKIWNTLTNTFEQEFTPDFHLASPCTCLQFVQTNSLKYKASSPKKKKRRESEPSENHQIAIGTTSGVLLLYSINKAGLECTIESGANQTINCLSTVDDNLIYSGG</sequence>
<feature type="repeat" description="WD" evidence="3">
    <location>
        <begin position="1"/>
        <end position="34"/>
    </location>
</feature>
<dbReference type="InterPro" id="IPR001680">
    <property type="entry name" value="WD40_rpt"/>
</dbReference>
<dbReference type="GO" id="GO:0005730">
    <property type="term" value="C:nucleolus"/>
    <property type="evidence" value="ECO:0007669"/>
    <property type="project" value="TreeGrafter"/>
</dbReference>
<dbReference type="EMBL" id="OU900104">
    <property type="protein sequence ID" value="CAG9855649.1"/>
    <property type="molecule type" value="Genomic_DNA"/>
</dbReference>
<dbReference type="InterPro" id="IPR015943">
    <property type="entry name" value="WD40/YVTN_repeat-like_dom_sf"/>
</dbReference>